<evidence type="ECO:0000259" key="2">
    <source>
        <dbReference type="SMART" id="SM01349"/>
    </source>
</evidence>
<feature type="compositionally biased region" description="Basic and acidic residues" evidence="1">
    <location>
        <begin position="881"/>
        <end position="896"/>
    </location>
</feature>
<name>A0AAW1BIE8_CROAD</name>
<dbReference type="Proteomes" id="UP001474421">
    <property type="component" value="Unassembled WGS sequence"/>
</dbReference>
<dbReference type="AlphaFoldDB" id="A0AAW1BIE8"/>
<dbReference type="GO" id="GO:0061863">
    <property type="term" value="F:microtubule plus end polymerase"/>
    <property type="evidence" value="ECO:0007669"/>
    <property type="project" value="InterPro"/>
</dbReference>
<dbReference type="GO" id="GO:0007051">
    <property type="term" value="P:spindle organization"/>
    <property type="evidence" value="ECO:0007669"/>
    <property type="project" value="InterPro"/>
</dbReference>
<feature type="domain" description="TOG" evidence="2">
    <location>
        <begin position="267"/>
        <end position="501"/>
    </location>
</feature>
<feature type="compositionally biased region" description="Basic and acidic residues" evidence="1">
    <location>
        <begin position="856"/>
        <end position="866"/>
    </location>
</feature>
<dbReference type="SMART" id="SM01349">
    <property type="entry name" value="TOG"/>
    <property type="match status" value="3"/>
</dbReference>
<proteinExistence type="predicted"/>
<dbReference type="SUPFAM" id="SSF48371">
    <property type="entry name" value="ARM repeat"/>
    <property type="match status" value="1"/>
</dbReference>
<feature type="compositionally biased region" description="Polar residues" evidence="1">
    <location>
        <begin position="867"/>
        <end position="880"/>
    </location>
</feature>
<accession>A0AAW1BIE8</accession>
<reference evidence="3 4" key="1">
    <citation type="journal article" date="2024" name="Proc. Natl. Acad. Sci. U.S.A.">
        <title>The genetic regulatory architecture and epigenomic basis for age-related changes in rattlesnake venom.</title>
        <authorList>
            <person name="Hogan M.P."/>
            <person name="Holding M.L."/>
            <person name="Nystrom G.S."/>
            <person name="Colston T.J."/>
            <person name="Bartlett D.A."/>
            <person name="Mason A.J."/>
            <person name="Ellsworth S.A."/>
            <person name="Rautsaw R.M."/>
            <person name="Lawrence K.C."/>
            <person name="Strickland J.L."/>
            <person name="He B."/>
            <person name="Fraser P."/>
            <person name="Margres M.J."/>
            <person name="Gilbert D.M."/>
            <person name="Gibbs H.L."/>
            <person name="Parkinson C.L."/>
            <person name="Rokyta D.R."/>
        </authorList>
    </citation>
    <scope>NUCLEOTIDE SEQUENCE [LARGE SCALE GENOMIC DNA]</scope>
    <source>
        <strain evidence="3">DRR0105</strain>
    </source>
</reference>
<dbReference type="InterPro" id="IPR011989">
    <property type="entry name" value="ARM-like"/>
</dbReference>
<feature type="region of interest" description="Disordered" evidence="1">
    <location>
        <begin position="517"/>
        <end position="544"/>
    </location>
</feature>
<feature type="domain" description="TOG" evidence="2">
    <location>
        <begin position="11"/>
        <end position="243"/>
    </location>
</feature>
<dbReference type="GO" id="GO:0051010">
    <property type="term" value="F:microtubule plus-end binding"/>
    <property type="evidence" value="ECO:0007669"/>
    <property type="project" value="InterPro"/>
</dbReference>
<dbReference type="InterPro" id="IPR045110">
    <property type="entry name" value="XMAP215"/>
</dbReference>
<dbReference type="FunFam" id="1.25.10.10:FF:000068">
    <property type="entry name" value="cytoskeleton-associated protein 5 isoform X1"/>
    <property type="match status" value="1"/>
</dbReference>
<dbReference type="EMBL" id="JAOTOJ010000005">
    <property type="protein sequence ID" value="KAK9401520.1"/>
    <property type="molecule type" value="Genomic_DNA"/>
</dbReference>
<evidence type="ECO:0000313" key="4">
    <source>
        <dbReference type="Proteomes" id="UP001474421"/>
    </source>
</evidence>
<organism evidence="3 4">
    <name type="scientific">Crotalus adamanteus</name>
    <name type="common">Eastern diamondback rattlesnake</name>
    <dbReference type="NCBI Taxonomy" id="8729"/>
    <lineage>
        <taxon>Eukaryota</taxon>
        <taxon>Metazoa</taxon>
        <taxon>Chordata</taxon>
        <taxon>Craniata</taxon>
        <taxon>Vertebrata</taxon>
        <taxon>Euteleostomi</taxon>
        <taxon>Lepidosauria</taxon>
        <taxon>Squamata</taxon>
        <taxon>Bifurcata</taxon>
        <taxon>Unidentata</taxon>
        <taxon>Episquamata</taxon>
        <taxon>Toxicofera</taxon>
        <taxon>Serpentes</taxon>
        <taxon>Colubroidea</taxon>
        <taxon>Viperidae</taxon>
        <taxon>Crotalinae</taxon>
        <taxon>Crotalus</taxon>
    </lineage>
</organism>
<protein>
    <submittedName>
        <fullName evidence="3">Cytoskeleton-associated protein 5</fullName>
    </submittedName>
</protein>
<sequence length="1280" mass="143002">MLEPKDMTEKELSEESCELEAAAVLPKSCLQHLDSTNWKERISCLEALEKAVEEMDHHQVPCQALVRLLQKEPGWNETKLQVMQKKLHIVTLIARKGNFSRTSAQFVLGNLVDKIGDVICGGDTKEALTAVAEACGLPWTAKKVTEAAFLQDSPRTRAETLKWLSEAIRDFGFEGLQAKMFVSYIKASLSAAHPDVRTSAFNLLGVIFLYVGSPLRAYFENERPPLLAQIDARFEQLRGQSPPPQTRGRCRFCRNCANEQQGGDAQPYWKKNTVDISQKISVELMSKMQDPSWKVRKEGLEEVSKILSDATSIQPNLGDLPLALKACLHDANKVLVKQTLIVLQQLAKAMGPGVKHHVKTLGMSILAVLKDSKSSLRPMALSTIEAWAEQTGIKEWLEGDDLFTDLKKETVSPRQGFLGWLVEKLPSSNSASADLLRCVPHLYSALENSHEETCTTAQEALPFFLLHLGVEKMAEATNKLKPTSRDQVLLLLERVKDSRSSKSTLSLSRTLSKLPRGRSWSRSEVATPQPCLPTPSSSTENVGSNELSVDVQKAISEGTVPKAKRLPATKAQSKVGFKEGPSKLGPIFMIVPKGKEQRAKEEKALKVLRWNFSTPSSKYIEQLKAQMSGCLSGWLQEEMFHSNFQHHIKALAVMTKYLEVEKDGVLSCLDLILKWLSLRLFDTNTWVLMKTLEYIQRLFHLLIEEKYQLMDNEVSSFLPYLLLKLGGTKESILKEVRAIVKQIVFIYPASKTLSFLLEGAQVKNTNQRVGCLKELGWLLKKYGPEVCQPNPSKILKTLLVLTGDYNNVVHTAALKVIATARDVFGVETFRVIGNISEKHMGLLEESIKEAGAMDVREEKMERHLSKSVESSRQNIPTGNPTKEDSSDSVQEQEKVNQVDASPNPKPAVGESPGMNMELQAESRVSPNVNMIICHVASGCLVTSTEALVQIQEILEQENNVELMSGHINPFLIAALRQMKFIHRLHVTAEEEARKKQVVELRNAIICNLAALFQVEILAQQASAGVLKDLISCLISFLLDSPVEELPEEQSTKLVVIKVLEKSNQTRILSSLLLLLQESMTAPTSLFAFSEMVAKCLWKTAKRLPQTIDNLYLDQILLDVHLFMKVLPKEKLKQYQSNYPLRALKTLLHALCKLTGEEILDHLTLIEDRGDSDLEANLQKVLGHFEGQAGLDREPGSPSLAQDDVNPTLVDIFKKINSKETARAGLEDLHEFKEKHPKADLVPYLKNCSLLFRSYVKHGLAVIMSERENKQKTHISSENAA</sequence>
<gene>
    <name evidence="3" type="ORF">NXF25_012234</name>
</gene>
<dbReference type="InterPro" id="IPR034085">
    <property type="entry name" value="TOG"/>
</dbReference>
<evidence type="ECO:0000313" key="3">
    <source>
        <dbReference type="EMBL" id="KAK9401520.1"/>
    </source>
</evidence>
<dbReference type="GO" id="GO:0046785">
    <property type="term" value="P:microtubule polymerization"/>
    <property type="evidence" value="ECO:0007669"/>
    <property type="project" value="InterPro"/>
</dbReference>
<feature type="region of interest" description="Disordered" evidence="1">
    <location>
        <begin position="856"/>
        <end position="913"/>
    </location>
</feature>
<keyword evidence="4" id="KW-1185">Reference proteome</keyword>
<dbReference type="InterPro" id="IPR016024">
    <property type="entry name" value="ARM-type_fold"/>
</dbReference>
<dbReference type="PANTHER" id="PTHR12609">
    <property type="entry name" value="MICROTUBULE ASSOCIATED PROTEIN XMAP215"/>
    <property type="match status" value="1"/>
</dbReference>
<evidence type="ECO:0000256" key="1">
    <source>
        <dbReference type="SAM" id="MobiDB-lite"/>
    </source>
</evidence>
<dbReference type="Gene3D" id="1.25.10.10">
    <property type="entry name" value="Leucine-rich Repeat Variant"/>
    <property type="match status" value="3"/>
</dbReference>
<feature type="domain" description="TOG" evidence="2">
    <location>
        <begin position="618"/>
        <end position="855"/>
    </location>
</feature>
<dbReference type="GO" id="GO:0030951">
    <property type="term" value="P:establishment or maintenance of microtubule cytoskeleton polarity"/>
    <property type="evidence" value="ECO:0007669"/>
    <property type="project" value="InterPro"/>
</dbReference>
<comment type="caution">
    <text evidence="3">The sequence shown here is derived from an EMBL/GenBank/DDBJ whole genome shotgun (WGS) entry which is preliminary data.</text>
</comment>
<dbReference type="FunFam" id="1.25.10.10:FF:000050">
    <property type="entry name" value="Cytoskeleton-associated protein 5 isoform X1"/>
    <property type="match status" value="1"/>
</dbReference>
<feature type="compositionally biased region" description="Polar residues" evidence="1">
    <location>
        <begin position="534"/>
        <end position="544"/>
    </location>
</feature>